<accession>A0A015KV97</accession>
<dbReference type="PANTHER" id="PTHR23257:SF963">
    <property type="entry name" value="AT08303P"/>
    <property type="match status" value="1"/>
</dbReference>
<dbReference type="InterPro" id="IPR050167">
    <property type="entry name" value="Ser_Thr_protein_kinase"/>
</dbReference>
<dbReference type="Proteomes" id="UP000022910">
    <property type="component" value="Unassembled WGS sequence"/>
</dbReference>
<feature type="region of interest" description="Disordered" evidence="1">
    <location>
        <begin position="2386"/>
        <end position="2409"/>
    </location>
</feature>
<dbReference type="GO" id="GO:0004672">
    <property type="term" value="F:protein kinase activity"/>
    <property type="evidence" value="ECO:0007669"/>
    <property type="project" value="InterPro"/>
</dbReference>
<dbReference type="Pfam" id="PF07714">
    <property type="entry name" value="PK_Tyr_Ser-Thr"/>
    <property type="match status" value="1"/>
</dbReference>
<reference evidence="3 4" key="1">
    <citation type="submission" date="2014-02" db="EMBL/GenBank/DDBJ databases">
        <title>Single nucleus genome sequencing reveals high similarity among nuclei of an endomycorrhizal fungus.</title>
        <authorList>
            <person name="Lin K."/>
            <person name="Geurts R."/>
            <person name="Zhang Z."/>
            <person name="Limpens E."/>
            <person name="Saunders D.G."/>
            <person name="Mu D."/>
            <person name="Pang E."/>
            <person name="Cao H."/>
            <person name="Cha H."/>
            <person name="Lin T."/>
            <person name="Zhou Q."/>
            <person name="Shang Y."/>
            <person name="Li Y."/>
            <person name="Ivanov S."/>
            <person name="Sharma T."/>
            <person name="Velzen R.V."/>
            <person name="Ruijter N.D."/>
            <person name="Aanen D.K."/>
            <person name="Win J."/>
            <person name="Kamoun S."/>
            <person name="Bisseling T."/>
            <person name="Huang S."/>
        </authorList>
    </citation>
    <scope>NUCLEOTIDE SEQUENCE [LARGE SCALE GENOMIC DNA]</scope>
    <source>
        <strain evidence="4">DAOM197198w</strain>
    </source>
</reference>
<dbReference type="GO" id="GO:0007165">
    <property type="term" value="P:signal transduction"/>
    <property type="evidence" value="ECO:0007669"/>
    <property type="project" value="TreeGrafter"/>
</dbReference>
<feature type="domain" description="Protein kinase" evidence="2">
    <location>
        <begin position="1991"/>
        <end position="2265"/>
    </location>
</feature>
<dbReference type="EMBL" id="JEMT01016112">
    <property type="protein sequence ID" value="EXX71514.1"/>
    <property type="molecule type" value="Genomic_DNA"/>
</dbReference>
<name>A0A015KV97_RHIIW</name>
<protein>
    <submittedName>
        <fullName evidence="3">Ypk2p</fullName>
    </submittedName>
</protein>
<dbReference type="PROSITE" id="PS50011">
    <property type="entry name" value="PROTEIN_KINASE_DOM"/>
    <property type="match status" value="1"/>
</dbReference>
<dbReference type="InterPro" id="IPR011009">
    <property type="entry name" value="Kinase-like_dom_sf"/>
</dbReference>
<evidence type="ECO:0000313" key="4">
    <source>
        <dbReference type="Proteomes" id="UP000022910"/>
    </source>
</evidence>
<proteinExistence type="predicted"/>
<dbReference type="InterPro" id="IPR000719">
    <property type="entry name" value="Prot_kinase_dom"/>
</dbReference>
<dbReference type="GO" id="GO:0005737">
    <property type="term" value="C:cytoplasm"/>
    <property type="evidence" value="ECO:0007669"/>
    <property type="project" value="TreeGrafter"/>
</dbReference>
<gene>
    <name evidence="3" type="ORF">RirG_077860</name>
</gene>
<comment type="caution">
    <text evidence="3">The sequence shown here is derived from an EMBL/GenBank/DDBJ whole genome shotgun (WGS) entry which is preliminary data.</text>
</comment>
<dbReference type="GO" id="GO:0005524">
    <property type="term" value="F:ATP binding"/>
    <property type="evidence" value="ECO:0007669"/>
    <property type="project" value="InterPro"/>
</dbReference>
<sequence>MDSFIKSGKKLIKSCDCNYKCNAKRFKRNFKNWTSGNYHVNKLIQNTQLTDHNHFTCQALEWIPYDRLCDSILYVDKIKTYRAKWIDGCINKWDDENQNWMREDQNMFVFLKILNNPSSITLEFINKITIPHKVYGITRDPETKNYMVVLNDICEKCNEVCISIHFQRNFKNWTSGNNDSDKFIQDTQLSEHTYYEVENALEWIPYDGLDIYFAKDDEINKVYRANWIDGCINKWDDENQDWKRKDQNMFIILKILNNPASITSELNKIAIPHKVYGITQDPETKNYMVVLNDICEKCNKMCISIHFQRNFKNWSSGKSYIDKFIQDTQLSKHTFWVQNALEWIPYDRLDTYITEDDELDKMYRANWIDGCICYWNNKNQNWKRTDQNMFVTLKILNNPVNITLEFINKIATPHKVYGITQNPETKNYMVVLNDICEKCNEVCISIHFQRNFKNWTSGNNDSDKFIQDTQLSEHTYYEVENALEWIPYDGLDLYFAKDDEINKMYRANWIDGCINKWDDENQDWKRKNQNMFIILKILNNPESITSELNKIAIPHKVYGITQDPETKNYMVVLNDICEKCNEVCISIHFQRNFKNWTSGNNDIDKFIQETQLSEHTSWVRNALEWIPYDKLNTYVAEDDELDKMYRANWIDGCIYNWNNKNQNWERTDQNMFVNLKILNNPASITLEFINKIAIPYKACGITQDPESKNYMVVLNDICEKCNKVCISIHFQRNFKNWTSGNNDIDKFIQETQLSKHTSWVRNALEWIPYDKLNTYIASLIKFGLMDIAIPYKACGITQDPETKNYMVVLNDMCEKCNEVCNSIHFQRNFKNWTSGNNDIDKLIQDTQLSEHTFRVRNALEWIPYDRLDTYIAEDDEIDRVYRTNWTDGCICYWNNKNQNWERTDQNRFVTLKILNNPANTTLEFINKIAIPYKACGITQDPETKNYMVVFNDMCKKCNEVCNSIHFQRNFKNWTSDNNDIDKFIQDTQLSEHTYQVKNALEWIFYNKLYDIYVDEINKMYRANWIDGCINKWDNENQNWKRADQNMFITLKILNNPADITAELNKFPVPQKVYGITQNPVTKNYIVVFNNICEKCNKLCNSIHFQRNFKNWTSGNNDIDKFIQDTQLSEHTFWMQNALEWIPYDRLDTYTIAEDDEIDKVYRANWIDGCINKWDDENQNCKRADQYMFVTLKILNNPADITAELNKFSVPQKVYGITQNPETKNYIVVFNDICEKCNKMCNSIHFQRNFKNWTSGNNDIDKFIQDIQLSEHTYYPYYYSVKNALEWIPYDKLDIYFEKDDEINKVYRANWIDGCIYYWNNKNQNWKYNQNMFVFLEILNNPSSITLKFINEIAVPQKVYGITQNPETKNYMVVLNGKCEKCEKVCISIHFQRSFKNWTSGNYHIDKYIQDIQLSVHYLVQNALEWIPYDRLYDVEYIADDDDFSIVCRVKWIDGCIKLDDEDQNWKRTDQNMFVILKILNNPAGITTELKKIAISHKVYGITQDPETKSYMAVLKVKCEKCNEVCNSMRFQLNFKNWTSGNYHIDKFIQDTQLSVHAYYQVENALEWIPYDKIYTYIAEDDEIDKVYRENWIDGCIWYWNDKNQNWRRRNQNMAVYLKILNNPANITLGLINKIAGIHKVYGITQDPETKNYMVVLDDICEKCNEMCISIHFQRNFKNWTSGNNYIDKFIQNTQLSEHTYQVKNALEWILYGKLYDIYVDEIGKMYRAKWIDGYTIEWDDKNLNWERKNQNMAVFLKILNNPANITLEFINKIAGTHKVYGITQDPETKNYMVVLDDICEKCNKMCISIHFQRNFKNWTSGNNDIDKFIQNTQLSEHTYQVKNALEWIFYNKLYDIYVDEIGKMYRAKWIDGYTIEWDDKNQNWKRADQNMFVTLKILNNSAGITTELNKIVVFHKVYGITQDPETKNYMMVMNDICEKCNEVCNSIHFQRNFKNWTSGNHNIDEFIRNTQQIHKYSKISYVVEWIPYDRFYDIKYITKGGFGKIYRAKWIDGYIDKWDDYNQNWERKDQNMVVALKSLNNSKNITLEFMNEIILHHKVNLYKRFIKFYGITQDPKTENYIMVLDYAENGSLRNYLDTCYNKLGWSDKFNYLHSIAHGLEDIHEIELIHRDLHIGNILRLKNLTCITDLGLCKPADYNASENAKDKIYGILPYIAPEILRGQNYTKASDIYSFGIIMFEVISGLPPFYDLGHDLKLAMKICKGLRPRFNIKVPQLIVYLIKRCLDANPLNRPNAEEIKKTLSQWFRESNSLLNISNLSDYTSMQKQIKEANEINNSSSNSSITSNLGTSYITHSEATYTSRLLDFDNLPEPKNSDDYYEENDNIISIKFSESLQIDISQLNNNNSFELKNSNDIYGKNDNINMEFSDNSDDTYEKNGDNISMNSSGIDL</sequence>
<organism evidence="3 4">
    <name type="scientific">Rhizophagus irregularis (strain DAOM 197198w)</name>
    <name type="common">Glomus intraradices</name>
    <dbReference type="NCBI Taxonomy" id="1432141"/>
    <lineage>
        <taxon>Eukaryota</taxon>
        <taxon>Fungi</taxon>
        <taxon>Fungi incertae sedis</taxon>
        <taxon>Mucoromycota</taxon>
        <taxon>Glomeromycotina</taxon>
        <taxon>Glomeromycetes</taxon>
        <taxon>Glomerales</taxon>
        <taxon>Glomeraceae</taxon>
        <taxon>Rhizophagus</taxon>
    </lineage>
</organism>
<dbReference type="Gene3D" id="1.10.510.10">
    <property type="entry name" value="Transferase(Phosphotransferase) domain 1"/>
    <property type="match status" value="1"/>
</dbReference>
<keyword evidence="4" id="KW-1185">Reference proteome</keyword>
<evidence type="ECO:0000259" key="2">
    <source>
        <dbReference type="PROSITE" id="PS50011"/>
    </source>
</evidence>
<dbReference type="HOGENOM" id="CLU_233515_0_0_1"/>
<dbReference type="SUPFAM" id="SSF56112">
    <property type="entry name" value="Protein kinase-like (PK-like)"/>
    <property type="match status" value="1"/>
</dbReference>
<feature type="compositionally biased region" description="Polar residues" evidence="1">
    <location>
        <begin position="2398"/>
        <end position="2409"/>
    </location>
</feature>
<dbReference type="InterPro" id="IPR001245">
    <property type="entry name" value="Ser-Thr/Tyr_kinase_cat_dom"/>
</dbReference>
<dbReference type="PANTHER" id="PTHR23257">
    <property type="entry name" value="SERINE-THREONINE PROTEIN KINASE"/>
    <property type="match status" value="1"/>
</dbReference>
<dbReference type="Gene3D" id="1.10.10.1010">
    <property type="entry name" value="Intein homing endonuclease, domain IV"/>
    <property type="match status" value="14"/>
</dbReference>
<evidence type="ECO:0000256" key="1">
    <source>
        <dbReference type="SAM" id="MobiDB-lite"/>
    </source>
</evidence>
<evidence type="ECO:0000313" key="3">
    <source>
        <dbReference type="EMBL" id="EXX71514.1"/>
    </source>
</evidence>